<protein>
    <recommendedName>
        <fullName evidence="5">Integral membrane protein</fullName>
    </recommendedName>
</protein>
<evidence type="ECO:0000313" key="3">
    <source>
        <dbReference type="EMBL" id="MDO8107287.1"/>
    </source>
</evidence>
<keyword evidence="2" id="KW-1133">Transmembrane helix</keyword>
<evidence type="ECO:0008006" key="5">
    <source>
        <dbReference type="Google" id="ProtNLM"/>
    </source>
</evidence>
<feature type="transmembrane region" description="Helical" evidence="2">
    <location>
        <begin position="210"/>
        <end position="230"/>
    </location>
</feature>
<feature type="compositionally biased region" description="Low complexity" evidence="1">
    <location>
        <begin position="36"/>
        <end position="96"/>
    </location>
</feature>
<reference evidence="3 4" key="1">
    <citation type="submission" date="2023-07" db="EMBL/GenBank/DDBJ databases">
        <title>Description of novel actinomycetes strains, isolated from tidal flat sediment.</title>
        <authorList>
            <person name="Lu C."/>
        </authorList>
    </citation>
    <scope>NUCLEOTIDE SEQUENCE [LARGE SCALE GENOMIC DNA]</scope>
    <source>
        <strain evidence="3 4">SYSU T00b441</strain>
    </source>
</reference>
<organism evidence="3 4">
    <name type="scientific">Actinotalea lenta</name>
    <dbReference type="NCBI Taxonomy" id="3064654"/>
    <lineage>
        <taxon>Bacteria</taxon>
        <taxon>Bacillati</taxon>
        <taxon>Actinomycetota</taxon>
        <taxon>Actinomycetes</taxon>
        <taxon>Micrococcales</taxon>
        <taxon>Cellulomonadaceae</taxon>
        <taxon>Actinotalea</taxon>
    </lineage>
</organism>
<feature type="compositionally biased region" description="Low complexity" evidence="1">
    <location>
        <begin position="16"/>
        <end position="27"/>
    </location>
</feature>
<evidence type="ECO:0000313" key="4">
    <source>
        <dbReference type="Proteomes" id="UP001232536"/>
    </source>
</evidence>
<dbReference type="EMBL" id="JAUQYP010000001">
    <property type="protein sequence ID" value="MDO8107287.1"/>
    <property type="molecule type" value="Genomic_DNA"/>
</dbReference>
<keyword evidence="2" id="KW-0472">Membrane</keyword>
<keyword evidence="2" id="KW-0812">Transmembrane</keyword>
<comment type="caution">
    <text evidence="3">The sequence shown here is derived from an EMBL/GenBank/DDBJ whole genome shotgun (WGS) entry which is preliminary data.</text>
</comment>
<gene>
    <name evidence="3" type="ORF">Q6348_08785</name>
</gene>
<feature type="region of interest" description="Disordered" evidence="1">
    <location>
        <begin position="1"/>
        <end position="96"/>
    </location>
</feature>
<name>A0ABT9D8R5_9CELL</name>
<feature type="transmembrane region" description="Helical" evidence="2">
    <location>
        <begin position="171"/>
        <end position="198"/>
    </location>
</feature>
<feature type="transmembrane region" description="Helical" evidence="2">
    <location>
        <begin position="133"/>
        <end position="159"/>
    </location>
</feature>
<keyword evidence="4" id="KW-1185">Reference proteome</keyword>
<feature type="transmembrane region" description="Helical" evidence="2">
    <location>
        <begin position="242"/>
        <end position="260"/>
    </location>
</feature>
<proteinExistence type="predicted"/>
<dbReference type="Proteomes" id="UP001232536">
    <property type="component" value="Unassembled WGS sequence"/>
</dbReference>
<evidence type="ECO:0000256" key="2">
    <source>
        <dbReference type="SAM" id="Phobius"/>
    </source>
</evidence>
<evidence type="ECO:0000256" key="1">
    <source>
        <dbReference type="SAM" id="MobiDB-lite"/>
    </source>
</evidence>
<dbReference type="RefSeq" id="WP_304600918.1">
    <property type="nucleotide sequence ID" value="NZ_JAUQYP010000001.1"/>
</dbReference>
<sequence length="264" mass="27447">MSQQFWQPADPPPDPYAVAPEQPDGAGYAAGGPGYGQQPYGQPGYGQQPYGQPGYGQQPYGQQSGYGQQPYGQQSGYGQQPYGQQPGYGQQPYGQQPYAQPAYGQAPYAGGPYAQPFWGQPARSYPHHAWSRTMIVVLSLQLLVGVLGLLAGLVMLGSAGAAPDEYGYGDLGAAIGGVVVIAMLVDLTIAIVLMWLTVSGRKRADLGRPGRLRAVGIIATVLGSLGLLGAVSNLAQGTPGGAIASLVGASLYLVPGIQLIRLTR</sequence>
<accession>A0ABT9D8R5</accession>